<accession>J9F935</accession>
<protein>
    <submittedName>
        <fullName evidence="1">Uncharacterized protein</fullName>
    </submittedName>
</protein>
<dbReference type="EMBL" id="AMCI01008503">
    <property type="protein sequence ID" value="EJW90953.1"/>
    <property type="molecule type" value="Genomic_DNA"/>
</dbReference>
<organism evidence="1">
    <name type="scientific">gut metagenome</name>
    <dbReference type="NCBI Taxonomy" id="749906"/>
    <lineage>
        <taxon>unclassified sequences</taxon>
        <taxon>metagenomes</taxon>
        <taxon>organismal metagenomes</taxon>
    </lineage>
</organism>
<name>J9F935_9ZZZZ</name>
<dbReference type="AlphaFoldDB" id="J9F935"/>
<comment type="caution">
    <text evidence="1">The sequence shown here is derived from an EMBL/GenBank/DDBJ whole genome shotgun (WGS) entry which is preliminary data.</text>
</comment>
<evidence type="ECO:0000313" key="1">
    <source>
        <dbReference type="EMBL" id="EJW90953.1"/>
    </source>
</evidence>
<sequence>MESTLPGAFRWAAREYLPDCHKFFVKRYLWQSTMSSVSDGST</sequence>
<gene>
    <name evidence="1" type="ORF">EVA_20940</name>
</gene>
<reference evidence="1" key="1">
    <citation type="journal article" date="2012" name="PLoS ONE">
        <title>Gene sets for utilization of primary and secondary nutrition supplies in the distal gut of endangered iberian lynx.</title>
        <authorList>
            <person name="Alcaide M."/>
            <person name="Messina E."/>
            <person name="Richter M."/>
            <person name="Bargiela R."/>
            <person name="Peplies J."/>
            <person name="Huws S.A."/>
            <person name="Newbold C.J."/>
            <person name="Golyshin P.N."/>
            <person name="Simon M.A."/>
            <person name="Lopez G."/>
            <person name="Yakimov M.M."/>
            <person name="Ferrer M."/>
        </authorList>
    </citation>
    <scope>NUCLEOTIDE SEQUENCE</scope>
</reference>
<proteinExistence type="predicted"/>
<feature type="non-terminal residue" evidence="1">
    <location>
        <position position="42"/>
    </location>
</feature>